<dbReference type="EMBL" id="CACVBM020001862">
    <property type="protein sequence ID" value="CAA7061272.1"/>
    <property type="molecule type" value="Genomic_DNA"/>
</dbReference>
<protein>
    <submittedName>
        <fullName evidence="3">Uncharacterized protein</fullName>
    </submittedName>
</protein>
<dbReference type="CDD" id="cd06222">
    <property type="entry name" value="RNase_H_like"/>
    <property type="match status" value="1"/>
</dbReference>
<feature type="domain" description="Reverse transcriptase zinc-binding" evidence="2">
    <location>
        <begin position="1"/>
        <end position="49"/>
    </location>
</feature>
<reference evidence="3 5" key="1">
    <citation type="submission" date="2020-01" db="EMBL/GenBank/DDBJ databases">
        <authorList>
            <person name="Mishra B."/>
        </authorList>
    </citation>
    <scope>NUCLEOTIDE SEQUENCE [LARGE SCALE GENOMIC DNA]</scope>
</reference>
<dbReference type="SUPFAM" id="SSF53098">
    <property type="entry name" value="Ribonuclease H-like"/>
    <property type="match status" value="1"/>
</dbReference>
<accession>A0A6D2L1L7</accession>
<dbReference type="GO" id="GO:0003676">
    <property type="term" value="F:nucleic acid binding"/>
    <property type="evidence" value="ECO:0007669"/>
    <property type="project" value="InterPro"/>
</dbReference>
<dbReference type="Proteomes" id="UP000467841">
    <property type="component" value="Unassembled WGS sequence"/>
</dbReference>
<gene>
    <name evidence="3" type="ORF">MERR_LOCUS42385</name>
    <name evidence="4" type="ORF">MERR_LOCUS48508</name>
</gene>
<evidence type="ECO:0000313" key="5">
    <source>
        <dbReference type="Proteomes" id="UP000467841"/>
    </source>
</evidence>
<dbReference type="InterPro" id="IPR002156">
    <property type="entry name" value="RNaseH_domain"/>
</dbReference>
<dbReference type="Pfam" id="PF13966">
    <property type="entry name" value="zf-RVT"/>
    <property type="match status" value="1"/>
</dbReference>
<dbReference type="InterPro" id="IPR026960">
    <property type="entry name" value="RVT-Znf"/>
</dbReference>
<feature type="domain" description="RNase H type-1" evidence="1">
    <location>
        <begin position="159"/>
        <end position="280"/>
    </location>
</feature>
<evidence type="ECO:0000313" key="3">
    <source>
        <dbReference type="EMBL" id="CAA7055149.1"/>
    </source>
</evidence>
<evidence type="ECO:0000259" key="1">
    <source>
        <dbReference type="Pfam" id="PF13456"/>
    </source>
</evidence>
<organism evidence="3 5">
    <name type="scientific">Microthlaspi erraticum</name>
    <dbReference type="NCBI Taxonomy" id="1685480"/>
    <lineage>
        <taxon>Eukaryota</taxon>
        <taxon>Viridiplantae</taxon>
        <taxon>Streptophyta</taxon>
        <taxon>Embryophyta</taxon>
        <taxon>Tracheophyta</taxon>
        <taxon>Spermatophyta</taxon>
        <taxon>Magnoliopsida</taxon>
        <taxon>eudicotyledons</taxon>
        <taxon>Gunneridae</taxon>
        <taxon>Pentapetalae</taxon>
        <taxon>rosids</taxon>
        <taxon>malvids</taxon>
        <taxon>Brassicales</taxon>
        <taxon>Brassicaceae</taxon>
        <taxon>Coluteocarpeae</taxon>
        <taxon>Microthlaspi</taxon>
    </lineage>
</organism>
<dbReference type="PANTHER" id="PTHR34146">
    <property type="entry name" value="POLYNUCLEOTIDYL TRANSFERASE, RIBONUCLEASE H-LIKE SUPERFAMILY PROTEIN-RELATED"/>
    <property type="match status" value="1"/>
</dbReference>
<sequence length="289" mass="32320">MWKAMRGALPVGENLRARNVNTAVRCPHCGDEETTLHLLFQCDYAQEVWKLIPCTNLLNPHTIQQTRKGMEESRKLVCLPPTGVGSGPISPWVLCSLWKSRNRKAFNGTERQYTPEETMTQAVASAREWQRAQLNEEANCARPRLVTKPPIRLEATRCNSDAAWVKETKIAGLGWVFTNARADQLGHGSTSECSVRSALMAEALAVLRSLQQAREIGHNYLSVVSDSQKLIEAINRGNPSKEIHGIHHDILEIARSFSSISFYFVSRDENVLADRIAKNALVTHGQRPI</sequence>
<dbReference type="InterPro" id="IPR036397">
    <property type="entry name" value="RNaseH_sf"/>
</dbReference>
<name>A0A6D2L1L7_9BRAS</name>
<evidence type="ECO:0000313" key="4">
    <source>
        <dbReference type="EMBL" id="CAA7061272.1"/>
    </source>
</evidence>
<dbReference type="OrthoDB" id="1112345at2759"/>
<dbReference type="PANTHER" id="PTHR34146:SF3">
    <property type="entry name" value="POLYNUCLEOTIDYL TRANSFERASE, RIBONUCLEASE H-LIKE SUPERFAMILY PROTEIN"/>
    <property type="match status" value="1"/>
</dbReference>
<proteinExistence type="predicted"/>
<dbReference type="EMBL" id="CACVBM020001606">
    <property type="protein sequence ID" value="CAA7055149.1"/>
    <property type="molecule type" value="Genomic_DNA"/>
</dbReference>
<keyword evidence="5" id="KW-1185">Reference proteome</keyword>
<dbReference type="GO" id="GO:0004523">
    <property type="term" value="F:RNA-DNA hybrid ribonuclease activity"/>
    <property type="evidence" value="ECO:0007669"/>
    <property type="project" value="InterPro"/>
</dbReference>
<dbReference type="InterPro" id="IPR012337">
    <property type="entry name" value="RNaseH-like_sf"/>
</dbReference>
<dbReference type="InterPro" id="IPR044730">
    <property type="entry name" value="RNase_H-like_dom_plant"/>
</dbReference>
<evidence type="ECO:0000259" key="2">
    <source>
        <dbReference type="Pfam" id="PF13966"/>
    </source>
</evidence>
<dbReference type="Pfam" id="PF13456">
    <property type="entry name" value="RVT_3"/>
    <property type="match status" value="1"/>
</dbReference>
<dbReference type="Gene3D" id="3.30.420.10">
    <property type="entry name" value="Ribonuclease H-like superfamily/Ribonuclease H"/>
    <property type="match status" value="1"/>
</dbReference>
<dbReference type="AlphaFoldDB" id="A0A6D2L1L7"/>